<dbReference type="InterPro" id="IPR051624">
    <property type="entry name" value="RMD1/Sad1-interacting"/>
</dbReference>
<dbReference type="InterPro" id="IPR003734">
    <property type="entry name" value="DUF155"/>
</dbReference>
<protein>
    <recommendedName>
        <fullName evidence="3">DUF155 domain-containing protein</fullName>
    </recommendedName>
</protein>
<evidence type="ECO:0000256" key="2">
    <source>
        <dbReference type="SAM" id="MobiDB-lite"/>
    </source>
</evidence>
<comment type="similarity">
    <text evidence="1">Belongs to the RMD1/sif2 family.</text>
</comment>
<accession>A0A7S1ZV77</accession>
<feature type="region of interest" description="Disordered" evidence="2">
    <location>
        <begin position="1"/>
        <end position="23"/>
    </location>
</feature>
<evidence type="ECO:0000313" key="4">
    <source>
        <dbReference type="EMBL" id="CAD9350101.1"/>
    </source>
</evidence>
<evidence type="ECO:0000259" key="3">
    <source>
        <dbReference type="Pfam" id="PF02582"/>
    </source>
</evidence>
<sequence length="383" mass="44059">MTTSGSKMIGPHHKEDEQTPLIQGGARSRFETVERKAPALSLPPVKAARDRMHAELKYTVRKQTRGRKTVGAYRRKFRDASSWRGRVGVHVTIDEVDLKLLSGTILINLPEWRIEDHYDVIHLWQPFEDNVLSGGSDAEDAIGTKDDSPRFDAAIPEVFVFSFGAVVFWNFTNEDSEKEWLEKHILSAEEACGDPYHEDAVEAASDEIEFCYADTFKIHRDVVHLSTKEQGEKLAVSFGFAKSSLLSIFEWRLEKTIERNSRIPEELARTGHIHLTRNEISKEIGRIFLVRQGINLENNIQDTPEELWEDDRFQEHYSKTMMYFDITQRLNLINSRLGIIHDLHQVLVEAVQNHHGIVLEWIIIILIVVECVIEFSRFLQGDA</sequence>
<gene>
    <name evidence="4" type="ORF">OSIN01602_LOCUS15317</name>
</gene>
<organism evidence="4">
    <name type="scientific">Trieres chinensis</name>
    <name type="common">Marine centric diatom</name>
    <name type="synonym">Odontella sinensis</name>
    <dbReference type="NCBI Taxonomy" id="1514140"/>
    <lineage>
        <taxon>Eukaryota</taxon>
        <taxon>Sar</taxon>
        <taxon>Stramenopiles</taxon>
        <taxon>Ochrophyta</taxon>
        <taxon>Bacillariophyta</taxon>
        <taxon>Mediophyceae</taxon>
        <taxon>Biddulphiophycidae</taxon>
        <taxon>Eupodiscales</taxon>
        <taxon>Parodontellaceae</taxon>
        <taxon>Trieres</taxon>
    </lineage>
</organism>
<evidence type="ECO:0000256" key="1">
    <source>
        <dbReference type="ARBA" id="ARBA00008306"/>
    </source>
</evidence>
<name>A0A7S1ZV77_TRICV</name>
<dbReference type="AlphaFoldDB" id="A0A7S1ZV77"/>
<dbReference type="EMBL" id="HBGO01026691">
    <property type="protein sequence ID" value="CAD9350101.1"/>
    <property type="molecule type" value="Transcribed_RNA"/>
</dbReference>
<dbReference type="PANTHER" id="PTHR16255">
    <property type="entry name" value="REQUIRED FOR MEIOTIC NUCLEAR DIVISION PROTEIN 1 HOMOLOG"/>
    <property type="match status" value="1"/>
</dbReference>
<dbReference type="Pfam" id="PF02582">
    <property type="entry name" value="DUF155"/>
    <property type="match status" value="1"/>
</dbReference>
<dbReference type="GO" id="GO:0005739">
    <property type="term" value="C:mitochondrion"/>
    <property type="evidence" value="ECO:0007669"/>
    <property type="project" value="UniProtKB-ARBA"/>
</dbReference>
<dbReference type="PANTHER" id="PTHR16255:SF1">
    <property type="entry name" value="REQUIRED FOR MEIOTIC NUCLEAR DIVISION PROTEIN 1 HOMOLOG"/>
    <property type="match status" value="1"/>
</dbReference>
<reference evidence="4" key="1">
    <citation type="submission" date="2021-01" db="EMBL/GenBank/DDBJ databases">
        <authorList>
            <person name="Corre E."/>
            <person name="Pelletier E."/>
            <person name="Niang G."/>
            <person name="Scheremetjew M."/>
            <person name="Finn R."/>
            <person name="Kale V."/>
            <person name="Holt S."/>
            <person name="Cochrane G."/>
            <person name="Meng A."/>
            <person name="Brown T."/>
            <person name="Cohen L."/>
        </authorList>
    </citation>
    <scope>NUCLEOTIDE SEQUENCE</scope>
    <source>
        <strain evidence="4">Grunow 1884</strain>
    </source>
</reference>
<proteinExistence type="inferred from homology"/>
<feature type="domain" description="DUF155" evidence="3">
    <location>
        <begin position="158"/>
        <end position="334"/>
    </location>
</feature>